<reference evidence="2" key="1">
    <citation type="journal article" date="2019" name="Nat. Commun.">
        <title>The genome of broomcorn millet.</title>
        <authorList>
            <person name="Zou C."/>
            <person name="Miki D."/>
            <person name="Li D."/>
            <person name="Tang Q."/>
            <person name="Xiao L."/>
            <person name="Rajput S."/>
            <person name="Deng P."/>
            <person name="Jia W."/>
            <person name="Huang R."/>
            <person name="Zhang M."/>
            <person name="Sun Y."/>
            <person name="Hu J."/>
            <person name="Fu X."/>
            <person name="Schnable P.S."/>
            <person name="Li F."/>
            <person name="Zhang H."/>
            <person name="Feng B."/>
            <person name="Zhu X."/>
            <person name="Liu R."/>
            <person name="Schnable J.C."/>
            <person name="Zhu J.-K."/>
            <person name="Zhang H."/>
        </authorList>
    </citation>
    <scope>NUCLEOTIDE SEQUENCE [LARGE SCALE GENOMIC DNA]</scope>
</reference>
<dbReference type="Proteomes" id="UP000275267">
    <property type="component" value="Unassembled WGS sequence"/>
</dbReference>
<keyword evidence="2" id="KW-1185">Reference proteome</keyword>
<name>A0A3L6TN77_PANMI</name>
<proteinExistence type="predicted"/>
<evidence type="ECO:0000313" key="1">
    <source>
        <dbReference type="EMBL" id="RLN41723.1"/>
    </source>
</evidence>
<sequence length="220" mass="22330">MAGCALGPAPRWLRGSVVWGRTAAAATRVPGPVAAPPPPLSERRGVGGAVPVPPCHSGGRGPVAAAAARGSGPVSVPPPLGCRGPWHGRAAAVTLWRSGGCSVAAAPAYPGLYRCRPATRVSGGPFALGGVPSDVVPLLPLRGAGVCGRCRSWVVRGLRRLRVCVSSSCGLAAGLRPGMSTSCHPSGRPPVNILSVGFPLLWQHLSASSSWEGIGWRRKS</sequence>
<evidence type="ECO:0000313" key="2">
    <source>
        <dbReference type="Proteomes" id="UP000275267"/>
    </source>
</evidence>
<comment type="caution">
    <text evidence="1">The sequence shown here is derived from an EMBL/GenBank/DDBJ whole genome shotgun (WGS) entry which is preliminary data.</text>
</comment>
<dbReference type="AlphaFoldDB" id="A0A3L6TN77"/>
<accession>A0A3L6TN77</accession>
<organism evidence="1 2">
    <name type="scientific">Panicum miliaceum</name>
    <name type="common">Proso millet</name>
    <name type="synonym">Broomcorn millet</name>
    <dbReference type="NCBI Taxonomy" id="4540"/>
    <lineage>
        <taxon>Eukaryota</taxon>
        <taxon>Viridiplantae</taxon>
        <taxon>Streptophyta</taxon>
        <taxon>Embryophyta</taxon>
        <taxon>Tracheophyta</taxon>
        <taxon>Spermatophyta</taxon>
        <taxon>Magnoliopsida</taxon>
        <taxon>Liliopsida</taxon>
        <taxon>Poales</taxon>
        <taxon>Poaceae</taxon>
        <taxon>PACMAD clade</taxon>
        <taxon>Panicoideae</taxon>
        <taxon>Panicodae</taxon>
        <taxon>Paniceae</taxon>
        <taxon>Panicinae</taxon>
        <taxon>Panicum</taxon>
        <taxon>Panicum sect. Panicum</taxon>
    </lineage>
</organism>
<gene>
    <name evidence="1" type="ORF">C2845_PM01G44070</name>
</gene>
<protein>
    <submittedName>
        <fullName evidence="1">Uncharacterized protein</fullName>
    </submittedName>
</protein>
<dbReference type="EMBL" id="PQIB02000001">
    <property type="protein sequence ID" value="RLN41723.1"/>
    <property type="molecule type" value="Genomic_DNA"/>
</dbReference>